<dbReference type="EMBL" id="JAAXLS010000084">
    <property type="protein sequence ID" value="NKQ59224.1"/>
    <property type="molecule type" value="Genomic_DNA"/>
</dbReference>
<reference evidence="1 2" key="1">
    <citation type="submission" date="2020-04" db="EMBL/GenBank/DDBJ databases">
        <title>Novel species.</title>
        <authorList>
            <person name="Teo W.F.A."/>
            <person name="Lipun K."/>
            <person name="Srisuk N."/>
            <person name="Duangmal K."/>
        </authorList>
    </citation>
    <scope>NUCLEOTIDE SEQUENCE [LARGE SCALE GENOMIC DNA]</scope>
    <source>
        <strain evidence="1 2">K13G38</strain>
    </source>
</reference>
<proteinExistence type="predicted"/>
<gene>
    <name evidence="1" type="ORF">HFP15_40935</name>
</gene>
<protein>
    <submittedName>
        <fullName evidence="1">Uncharacterized protein</fullName>
    </submittedName>
</protein>
<sequence>MSTTSETGRSLPLFDPNGGAPPADAVELYLEAPRSLGVFYAAAVANEHAGGHTGTVVQAIERIQQKALDRAVQVIKREGGYAKVGEHRNVGNGRPTVGKYLPATLYLTAISEKFADRRTDVARFHEHIYVGGRALAHEDGRDWPTDLVSLKRVLSMAQAEYRHMIVKISEAALELRWDRIPSLNSIEIIEPPMYEHVTRYPHVMCAGSFSLRQRWISRDVMSPEETRHAV</sequence>
<accession>A0ABX1JIM3</accession>
<dbReference type="Proteomes" id="UP000715441">
    <property type="component" value="Unassembled WGS sequence"/>
</dbReference>
<name>A0ABX1JIM3_9PSEU</name>
<evidence type="ECO:0000313" key="1">
    <source>
        <dbReference type="EMBL" id="NKQ59224.1"/>
    </source>
</evidence>
<comment type="caution">
    <text evidence="1">The sequence shown here is derived from an EMBL/GenBank/DDBJ whole genome shotgun (WGS) entry which is preliminary data.</text>
</comment>
<keyword evidence="2" id="KW-1185">Reference proteome</keyword>
<evidence type="ECO:0000313" key="2">
    <source>
        <dbReference type="Proteomes" id="UP000715441"/>
    </source>
</evidence>
<organism evidence="1 2">
    <name type="scientific">Amycolatopsis acididurans</name>
    <dbReference type="NCBI Taxonomy" id="2724524"/>
    <lineage>
        <taxon>Bacteria</taxon>
        <taxon>Bacillati</taxon>
        <taxon>Actinomycetota</taxon>
        <taxon>Actinomycetes</taxon>
        <taxon>Pseudonocardiales</taxon>
        <taxon>Pseudonocardiaceae</taxon>
        <taxon>Amycolatopsis</taxon>
    </lineage>
</organism>
<dbReference type="RefSeq" id="WP_168523799.1">
    <property type="nucleotide sequence ID" value="NZ_JAAXLS010000084.1"/>
</dbReference>